<keyword evidence="6" id="KW-0472">Membrane</keyword>
<dbReference type="PRINTS" id="PR00258">
    <property type="entry name" value="SPERACTRCPTR"/>
</dbReference>
<evidence type="ECO:0000256" key="6">
    <source>
        <dbReference type="ARBA" id="ARBA00023136"/>
    </source>
</evidence>
<dbReference type="SMART" id="SM00202">
    <property type="entry name" value="SR"/>
    <property type="match status" value="1"/>
</dbReference>
<dbReference type="InterPro" id="IPR036772">
    <property type="entry name" value="SRCR-like_dom_sf"/>
</dbReference>
<name>A0A0B6YU81_9EUPU</name>
<evidence type="ECO:0000259" key="10">
    <source>
        <dbReference type="PROSITE" id="PS50287"/>
    </source>
</evidence>
<dbReference type="EMBL" id="HACG01012807">
    <property type="protein sequence ID" value="CEK59672.1"/>
    <property type="molecule type" value="Transcribed_RNA"/>
</dbReference>
<dbReference type="AlphaFoldDB" id="A0A0B6YU81"/>
<evidence type="ECO:0000256" key="8">
    <source>
        <dbReference type="ARBA" id="ARBA00023180"/>
    </source>
</evidence>
<evidence type="ECO:0000256" key="9">
    <source>
        <dbReference type="PROSITE-ProRule" id="PRU00196"/>
    </source>
</evidence>
<comment type="caution">
    <text evidence="9">Lacks conserved residue(s) required for the propagation of feature annotation.</text>
</comment>
<reference evidence="11" key="1">
    <citation type="submission" date="2014-12" db="EMBL/GenBank/DDBJ databases">
        <title>Insight into the proteome of Arion vulgaris.</title>
        <authorList>
            <person name="Aradska J."/>
            <person name="Bulat T."/>
            <person name="Smidak R."/>
            <person name="Sarate P."/>
            <person name="Gangsoo J."/>
            <person name="Sialana F."/>
            <person name="Bilban M."/>
            <person name="Lubec G."/>
        </authorList>
    </citation>
    <scope>NUCLEOTIDE SEQUENCE</scope>
    <source>
        <tissue evidence="11">Skin</tissue>
    </source>
</reference>
<keyword evidence="2" id="KW-0812">Transmembrane</keyword>
<dbReference type="Pfam" id="PF00530">
    <property type="entry name" value="SRCR"/>
    <property type="match status" value="1"/>
</dbReference>
<proteinExistence type="predicted"/>
<dbReference type="GO" id="GO:0016020">
    <property type="term" value="C:membrane"/>
    <property type="evidence" value="ECO:0007669"/>
    <property type="project" value="UniProtKB-SubCell"/>
</dbReference>
<feature type="non-terminal residue" evidence="11">
    <location>
        <position position="1"/>
    </location>
</feature>
<organism evidence="11">
    <name type="scientific">Arion vulgaris</name>
    <dbReference type="NCBI Taxonomy" id="1028688"/>
    <lineage>
        <taxon>Eukaryota</taxon>
        <taxon>Metazoa</taxon>
        <taxon>Spiralia</taxon>
        <taxon>Lophotrochozoa</taxon>
        <taxon>Mollusca</taxon>
        <taxon>Gastropoda</taxon>
        <taxon>Heterobranchia</taxon>
        <taxon>Euthyneura</taxon>
        <taxon>Panpulmonata</taxon>
        <taxon>Eupulmonata</taxon>
        <taxon>Stylommatophora</taxon>
        <taxon>Helicina</taxon>
        <taxon>Arionoidea</taxon>
        <taxon>Arionidae</taxon>
        <taxon>Arion</taxon>
    </lineage>
</organism>
<dbReference type="PANTHER" id="PTHR48071">
    <property type="entry name" value="SRCR DOMAIN-CONTAINING PROTEIN"/>
    <property type="match status" value="1"/>
</dbReference>
<comment type="subcellular location">
    <subcellularLocation>
        <location evidence="1">Membrane</location>
        <topology evidence="1">Single-pass membrane protein</topology>
    </subcellularLocation>
</comment>
<keyword evidence="4" id="KW-0677">Repeat</keyword>
<gene>
    <name evidence="11" type="primary">ORF37083</name>
</gene>
<evidence type="ECO:0000256" key="5">
    <source>
        <dbReference type="ARBA" id="ARBA00022989"/>
    </source>
</evidence>
<evidence type="ECO:0000256" key="3">
    <source>
        <dbReference type="ARBA" id="ARBA00022729"/>
    </source>
</evidence>
<dbReference type="InterPro" id="IPR001190">
    <property type="entry name" value="SRCR"/>
</dbReference>
<dbReference type="PROSITE" id="PS50287">
    <property type="entry name" value="SRCR_2"/>
    <property type="match status" value="1"/>
</dbReference>
<keyword evidence="8" id="KW-0325">Glycoprotein</keyword>
<evidence type="ECO:0000256" key="2">
    <source>
        <dbReference type="ARBA" id="ARBA00022692"/>
    </source>
</evidence>
<evidence type="ECO:0000313" key="11">
    <source>
        <dbReference type="EMBL" id="CEK59672.1"/>
    </source>
</evidence>
<sequence>LCKGNESTLLMCINSGFDNGKSDFFCAGDAYTACFHEEAKITKIRLGDGKIREGRVEVYSTGLNVWGTVCDDAWDDLDALVVCRSLGFENGVATSGNYEVGQGYILLDNVECNGTENSI</sequence>
<evidence type="ECO:0000256" key="1">
    <source>
        <dbReference type="ARBA" id="ARBA00004167"/>
    </source>
</evidence>
<dbReference type="PANTHER" id="PTHR48071:SF18">
    <property type="entry name" value="DELETED IN MALIGNANT BRAIN TUMORS 1 PROTEIN-RELATED"/>
    <property type="match status" value="1"/>
</dbReference>
<dbReference type="Gene3D" id="3.10.250.10">
    <property type="entry name" value="SRCR-like domain"/>
    <property type="match status" value="1"/>
</dbReference>
<feature type="non-terminal residue" evidence="11">
    <location>
        <position position="119"/>
    </location>
</feature>
<evidence type="ECO:0000256" key="4">
    <source>
        <dbReference type="ARBA" id="ARBA00022737"/>
    </source>
</evidence>
<feature type="domain" description="SRCR" evidence="10">
    <location>
        <begin position="44"/>
        <end position="119"/>
    </location>
</feature>
<keyword evidence="7" id="KW-1015">Disulfide bond</keyword>
<keyword evidence="5" id="KW-1133">Transmembrane helix</keyword>
<keyword evidence="3" id="KW-0732">Signal</keyword>
<accession>A0A0B6YU81</accession>
<dbReference type="FunFam" id="3.10.250.10:FF:000016">
    <property type="entry name" value="Scavenger receptor cysteine-rich protein type 12"/>
    <property type="match status" value="1"/>
</dbReference>
<protein>
    <recommendedName>
        <fullName evidence="10">SRCR domain-containing protein</fullName>
    </recommendedName>
</protein>
<evidence type="ECO:0000256" key="7">
    <source>
        <dbReference type="ARBA" id="ARBA00023157"/>
    </source>
</evidence>
<dbReference type="SUPFAM" id="SSF56487">
    <property type="entry name" value="SRCR-like"/>
    <property type="match status" value="1"/>
</dbReference>